<dbReference type="Proteomes" id="UP000094378">
    <property type="component" value="Chromosome"/>
</dbReference>
<dbReference type="NCBIfam" id="NF001099">
    <property type="entry name" value="PRK00132.1"/>
    <property type="match status" value="1"/>
</dbReference>
<evidence type="ECO:0000256" key="5">
    <source>
        <dbReference type="HAMAP-Rule" id="MF_00532"/>
    </source>
</evidence>
<dbReference type="InterPro" id="IPR014721">
    <property type="entry name" value="Ribsml_uS5_D2-typ_fold_subgr"/>
</dbReference>
<dbReference type="GO" id="GO:0003723">
    <property type="term" value="F:RNA binding"/>
    <property type="evidence" value="ECO:0007669"/>
    <property type="project" value="TreeGrafter"/>
</dbReference>
<evidence type="ECO:0000313" key="7">
    <source>
        <dbReference type="EMBL" id="AOG60781.1"/>
    </source>
</evidence>
<dbReference type="RefSeq" id="WP_069116990.1">
    <property type="nucleotide sequence ID" value="NZ_CP017015.1"/>
</dbReference>
<dbReference type="InterPro" id="IPR020568">
    <property type="entry name" value="Ribosomal_Su5_D2-typ_SF"/>
</dbReference>
<dbReference type="InterPro" id="IPR023035">
    <property type="entry name" value="Ribosomal_uS9_bac/plastid"/>
</dbReference>
<proteinExistence type="inferred from homology"/>
<evidence type="ECO:0000256" key="6">
    <source>
        <dbReference type="RuleBase" id="RU003815"/>
    </source>
</evidence>
<evidence type="ECO:0000256" key="4">
    <source>
        <dbReference type="ARBA" id="ARBA00035259"/>
    </source>
</evidence>
<dbReference type="HAMAP" id="MF_00532_B">
    <property type="entry name" value="Ribosomal_uS9_B"/>
    <property type="match status" value="1"/>
</dbReference>
<dbReference type="InterPro" id="IPR020574">
    <property type="entry name" value="Ribosomal_uS9_CS"/>
</dbReference>
<dbReference type="Gene3D" id="3.30.230.10">
    <property type="match status" value="1"/>
</dbReference>
<dbReference type="InterPro" id="IPR000754">
    <property type="entry name" value="Ribosomal_uS9"/>
</dbReference>
<protein>
    <recommendedName>
        <fullName evidence="4 5">Small ribosomal subunit protein uS9</fullName>
    </recommendedName>
</protein>
<evidence type="ECO:0000256" key="3">
    <source>
        <dbReference type="ARBA" id="ARBA00023274"/>
    </source>
</evidence>
<organism evidence="7 8">
    <name type="scientific">Spiroplasma helicoides</name>
    <dbReference type="NCBI Taxonomy" id="216938"/>
    <lineage>
        <taxon>Bacteria</taxon>
        <taxon>Bacillati</taxon>
        <taxon>Mycoplasmatota</taxon>
        <taxon>Mollicutes</taxon>
        <taxon>Entomoplasmatales</taxon>
        <taxon>Spiroplasmataceae</taxon>
        <taxon>Spiroplasma</taxon>
    </lineage>
</organism>
<gene>
    <name evidence="5 7" type="primary">rpsI</name>
    <name evidence="7" type="ORF">SHELI_v1c08320</name>
</gene>
<dbReference type="KEGG" id="shj:SHELI_v1c08320"/>
<dbReference type="PANTHER" id="PTHR21569">
    <property type="entry name" value="RIBOSOMAL PROTEIN S9"/>
    <property type="match status" value="1"/>
</dbReference>
<sequence length="136" mass="14772">MAVAKKTSSVIYRGTGRRKSSVAQVILTPGNGEIVVNGKPALEFFPYPTLVQDMEQPLEATGTKADFSIRVVVKGGGFTGQAGAARLGIARALLEASKDYKPELRGKGLLTRDARVKERKKYGLYGARRSPQYSKR</sequence>
<keyword evidence="2 5" id="KW-0689">Ribosomal protein</keyword>
<dbReference type="GO" id="GO:0003735">
    <property type="term" value="F:structural constituent of ribosome"/>
    <property type="evidence" value="ECO:0007669"/>
    <property type="project" value="InterPro"/>
</dbReference>
<evidence type="ECO:0000313" key="8">
    <source>
        <dbReference type="Proteomes" id="UP000094378"/>
    </source>
</evidence>
<accession>A0A1B3SLH2</accession>
<name>A0A1B3SLH2_9MOLU</name>
<dbReference type="SUPFAM" id="SSF54211">
    <property type="entry name" value="Ribosomal protein S5 domain 2-like"/>
    <property type="match status" value="1"/>
</dbReference>
<dbReference type="FunFam" id="3.30.230.10:FF:000001">
    <property type="entry name" value="30S ribosomal protein S9"/>
    <property type="match status" value="1"/>
</dbReference>
<dbReference type="PROSITE" id="PS00360">
    <property type="entry name" value="RIBOSOMAL_S9"/>
    <property type="match status" value="1"/>
</dbReference>
<dbReference type="GO" id="GO:0022627">
    <property type="term" value="C:cytosolic small ribosomal subunit"/>
    <property type="evidence" value="ECO:0007669"/>
    <property type="project" value="TreeGrafter"/>
</dbReference>
<keyword evidence="8" id="KW-1185">Reference proteome</keyword>
<reference evidence="7 8" key="1">
    <citation type="submission" date="2016-08" db="EMBL/GenBank/DDBJ databases">
        <title>Complete genome sequence of Spiroplasma helicoides TABS-2 (DSM 22551).</title>
        <authorList>
            <person name="Shen W.-Y."/>
            <person name="Lo W.-S."/>
            <person name="Lai Y.-C."/>
            <person name="Kuo C.-H."/>
        </authorList>
    </citation>
    <scope>NUCLEOTIDE SEQUENCE [LARGE SCALE GENOMIC DNA]</scope>
    <source>
        <strain evidence="7 8">TABS-2</strain>
    </source>
</reference>
<dbReference type="AlphaFoldDB" id="A0A1B3SLH2"/>
<evidence type="ECO:0000256" key="1">
    <source>
        <dbReference type="ARBA" id="ARBA00005251"/>
    </source>
</evidence>
<comment type="similarity">
    <text evidence="1 5 6">Belongs to the universal ribosomal protein uS9 family.</text>
</comment>
<keyword evidence="3 5" id="KW-0687">Ribonucleoprotein</keyword>
<dbReference type="PANTHER" id="PTHR21569:SF1">
    <property type="entry name" value="SMALL RIBOSOMAL SUBUNIT PROTEIN US9M"/>
    <property type="match status" value="1"/>
</dbReference>
<evidence type="ECO:0000256" key="2">
    <source>
        <dbReference type="ARBA" id="ARBA00022980"/>
    </source>
</evidence>
<dbReference type="PATRIC" id="fig|216938.3.peg.845"/>
<dbReference type="EMBL" id="CP017015">
    <property type="protein sequence ID" value="AOG60781.1"/>
    <property type="molecule type" value="Genomic_DNA"/>
</dbReference>
<dbReference type="GO" id="GO:0006412">
    <property type="term" value="P:translation"/>
    <property type="evidence" value="ECO:0007669"/>
    <property type="project" value="UniProtKB-UniRule"/>
</dbReference>
<dbReference type="STRING" id="216938.SHELI_v1c08320"/>
<dbReference type="Pfam" id="PF00380">
    <property type="entry name" value="Ribosomal_S9"/>
    <property type="match status" value="1"/>
</dbReference>
<dbReference type="OrthoDB" id="9803965at2"/>